<feature type="binding site" evidence="9">
    <location>
        <position position="207"/>
    </location>
    <ligand>
        <name>substrate</name>
    </ligand>
</feature>
<dbReference type="PIRSF" id="PIRSF500134">
    <property type="entry name" value="UDPglc_DH_bac"/>
    <property type="match status" value="1"/>
</dbReference>
<feature type="binding site" evidence="10">
    <location>
        <position position="158"/>
    </location>
    <ligand>
        <name>NAD(+)</name>
        <dbReference type="ChEBI" id="CHEBI:57540"/>
    </ligand>
</feature>
<comment type="catalytic activity">
    <reaction evidence="6 7">
        <text>UDP-alpha-D-glucose + 2 NAD(+) + H2O = UDP-alpha-D-glucuronate + 2 NADH + 3 H(+)</text>
        <dbReference type="Rhea" id="RHEA:23596"/>
        <dbReference type="ChEBI" id="CHEBI:15377"/>
        <dbReference type="ChEBI" id="CHEBI:15378"/>
        <dbReference type="ChEBI" id="CHEBI:57540"/>
        <dbReference type="ChEBI" id="CHEBI:57945"/>
        <dbReference type="ChEBI" id="CHEBI:58052"/>
        <dbReference type="ChEBI" id="CHEBI:58885"/>
        <dbReference type="EC" id="1.1.1.22"/>
    </reaction>
</comment>
<feature type="binding site" evidence="10">
    <location>
        <position position="89"/>
    </location>
    <ligand>
        <name>NAD(+)</name>
        <dbReference type="ChEBI" id="CHEBI:57540"/>
    </ligand>
</feature>
<dbReference type="Proteomes" id="UP000682111">
    <property type="component" value="Unassembled WGS sequence"/>
</dbReference>
<dbReference type="EMBL" id="BORC01000002">
    <property type="protein sequence ID" value="GIN61891.1"/>
    <property type="molecule type" value="Genomic_DNA"/>
</dbReference>
<dbReference type="Pfam" id="PF03720">
    <property type="entry name" value="UDPG_MGDP_dh_C"/>
    <property type="match status" value="1"/>
</dbReference>
<feature type="binding site" evidence="9">
    <location>
        <begin position="155"/>
        <end position="158"/>
    </location>
    <ligand>
        <name>substrate</name>
    </ligand>
</feature>
<accession>A0A919WHN5</accession>
<evidence type="ECO:0000256" key="10">
    <source>
        <dbReference type="PIRSR" id="PIRSR500134-3"/>
    </source>
</evidence>
<dbReference type="InterPro" id="IPR014027">
    <property type="entry name" value="UDP-Glc/GDP-Man_DH_C"/>
</dbReference>
<gene>
    <name evidence="12" type="primary">ywqF</name>
    <name evidence="12" type="ORF">J27TS8_18840</name>
</gene>
<reference evidence="12" key="1">
    <citation type="submission" date="2021-03" db="EMBL/GenBank/DDBJ databases">
        <title>Antimicrobial resistance genes in bacteria isolated from Japanese honey, and their potential for conferring macrolide and lincosamide resistance in the American foulbrood pathogen Paenibacillus larvae.</title>
        <authorList>
            <person name="Okamoto M."/>
            <person name="Kumagai M."/>
            <person name="Kanamori H."/>
            <person name="Takamatsu D."/>
        </authorList>
    </citation>
    <scope>NUCLEOTIDE SEQUENCE</scope>
    <source>
        <strain evidence="12">J27TS8</strain>
    </source>
</reference>
<feature type="domain" description="UDP-glucose/GDP-mannose dehydrogenase C-terminal" evidence="11">
    <location>
        <begin position="316"/>
        <end position="418"/>
    </location>
</feature>
<evidence type="ECO:0000256" key="6">
    <source>
        <dbReference type="ARBA" id="ARBA00047473"/>
    </source>
</evidence>
<evidence type="ECO:0000256" key="7">
    <source>
        <dbReference type="PIRNR" id="PIRNR000124"/>
    </source>
</evidence>
<dbReference type="Pfam" id="PF03721">
    <property type="entry name" value="UDPG_MGDP_dh_N"/>
    <property type="match status" value="1"/>
</dbReference>
<feature type="binding site" evidence="10">
    <location>
        <position position="33"/>
    </location>
    <ligand>
        <name>NAD(+)</name>
        <dbReference type="ChEBI" id="CHEBI:57540"/>
    </ligand>
</feature>
<evidence type="ECO:0000256" key="2">
    <source>
        <dbReference type="ARBA" id="ARBA00006601"/>
    </source>
</evidence>
<dbReference type="GO" id="GO:0003979">
    <property type="term" value="F:UDP-glucose 6-dehydrogenase activity"/>
    <property type="evidence" value="ECO:0007669"/>
    <property type="project" value="UniProtKB-EC"/>
</dbReference>
<comment type="caution">
    <text evidence="12">The sequence shown here is derived from an EMBL/GenBank/DDBJ whole genome shotgun (WGS) entry which is preliminary data.</text>
</comment>
<dbReference type="InterPro" id="IPR008927">
    <property type="entry name" value="6-PGluconate_DH-like_C_sf"/>
</dbReference>
<dbReference type="InterPro" id="IPR028357">
    <property type="entry name" value="UDPglc_DH_bac"/>
</dbReference>
<evidence type="ECO:0000256" key="8">
    <source>
        <dbReference type="PIRSR" id="PIRSR500134-1"/>
    </source>
</evidence>
<feature type="binding site" evidence="9">
    <location>
        <position position="323"/>
    </location>
    <ligand>
        <name>substrate</name>
    </ligand>
</feature>
<comment type="pathway">
    <text evidence="1">Nucleotide-sugar biosynthesis; UDP-alpha-D-glucuronate biosynthesis; UDP-alpha-D-glucuronate from UDP-alpha-D-glucose: step 1/1.</text>
</comment>
<sequence length="462" mass="51296">MEKRAIAIIGTGYVGLVTAVSLAELGHNVICVDIDKNKLNLLMAGKSPIYEPGLETLLVQNLKSGRLSFTWNHRQAIQNADIIYLAVGTPSLQDGSVDLSYLMEAAKEISLSAHDEIVVVTKSTVPVGTSEIVKKFIEKHAVQPINVHVVSNPEFLREGQALQDTFHADRIVIGADDDVGAKILMELYEPLHLNIIRTDLRSAELIKYASNAFLATKISFINEIANICERLNANIEDVARGMGSDSRIGTQFLKAGIGYGGSCFPKDTNALMQIAGNLSHQFELLEAVIHVNNRQQSLLFEKAKTRFAKLKHLKIALLGLSFKPNTDDLRESPALPLANKLIQDGAKVIAFDPVAYEKGRKLLPDEVKVTDDIRHALQEADLAFIVTDWDVIKDFPLALYEKLMKRPVIFDGRNCFALSEVSQYAIEYHSIGRQSIYRLKEVSLKRQTMKQKTVSSINFLTT</sequence>
<dbReference type="EC" id="1.1.1.22" evidence="3 7"/>
<feature type="binding site" evidence="10">
    <location>
        <position position="124"/>
    </location>
    <ligand>
        <name>NAD(+)</name>
        <dbReference type="ChEBI" id="CHEBI:57540"/>
    </ligand>
</feature>
<dbReference type="GO" id="GO:0051287">
    <property type="term" value="F:NAD binding"/>
    <property type="evidence" value="ECO:0007669"/>
    <property type="project" value="InterPro"/>
</dbReference>
<dbReference type="SUPFAM" id="SSF52413">
    <property type="entry name" value="UDP-glucose/GDP-mannose dehydrogenase C-terminal domain"/>
    <property type="match status" value="1"/>
</dbReference>
<keyword evidence="13" id="KW-1185">Reference proteome</keyword>
<feature type="binding site" evidence="10">
    <location>
        <position position="330"/>
    </location>
    <ligand>
        <name>NAD(+)</name>
        <dbReference type="ChEBI" id="CHEBI:57540"/>
    </ligand>
</feature>
<keyword evidence="4 7" id="KW-0560">Oxidoreductase</keyword>
<feature type="binding site" evidence="9">
    <location>
        <position position="260"/>
    </location>
    <ligand>
        <name>substrate</name>
    </ligand>
</feature>
<dbReference type="InterPro" id="IPR036220">
    <property type="entry name" value="UDP-Glc/GDP-Man_DH_C_sf"/>
</dbReference>
<dbReference type="PIRSF" id="PIRSF000124">
    <property type="entry name" value="UDPglc_GDPman_dh"/>
    <property type="match status" value="1"/>
</dbReference>
<evidence type="ECO:0000256" key="5">
    <source>
        <dbReference type="ARBA" id="ARBA00023027"/>
    </source>
</evidence>
<evidence type="ECO:0000256" key="9">
    <source>
        <dbReference type="PIRSR" id="PIRSR500134-2"/>
    </source>
</evidence>
<dbReference type="PANTHER" id="PTHR43750:SF4">
    <property type="entry name" value="UDP-GLUCOSE 6-DEHYDROGENASE YWQF"/>
    <property type="match status" value="1"/>
</dbReference>
<keyword evidence="5 7" id="KW-0520">NAD</keyword>
<evidence type="ECO:0000256" key="4">
    <source>
        <dbReference type="ARBA" id="ARBA00023002"/>
    </source>
</evidence>
<proteinExistence type="inferred from homology"/>
<dbReference type="Gene3D" id="1.20.5.100">
    <property type="entry name" value="Cytochrome c1, transmembrane anchor, C-terminal"/>
    <property type="match status" value="1"/>
</dbReference>
<dbReference type="SUPFAM" id="SSF51735">
    <property type="entry name" value="NAD(P)-binding Rossmann-fold domains"/>
    <property type="match status" value="1"/>
</dbReference>
<dbReference type="PANTHER" id="PTHR43750">
    <property type="entry name" value="UDP-GLUCOSE 6-DEHYDROGENASE TUAD"/>
    <property type="match status" value="1"/>
</dbReference>
<comment type="similarity">
    <text evidence="2 7">Belongs to the UDP-glucose/GDP-mannose dehydrogenase family.</text>
</comment>
<dbReference type="InterPro" id="IPR001732">
    <property type="entry name" value="UDP-Glc/GDP-Man_DH_N"/>
</dbReference>
<dbReference type="SMART" id="SM00984">
    <property type="entry name" value="UDPG_MGDP_dh_C"/>
    <property type="match status" value="1"/>
</dbReference>
<feature type="binding site" evidence="10">
    <location>
        <position position="38"/>
    </location>
    <ligand>
        <name>NAD(+)</name>
        <dbReference type="ChEBI" id="CHEBI:57540"/>
    </ligand>
</feature>
<evidence type="ECO:0000259" key="11">
    <source>
        <dbReference type="SMART" id="SM00984"/>
    </source>
</evidence>
<dbReference type="Gene3D" id="3.40.50.720">
    <property type="entry name" value="NAD(P)-binding Rossmann-like Domain"/>
    <property type="match status" value="2"/>
</dbReference>
<dbReference type="InterPro" id="IPR014026">
    <property type="entry name" value="UDP-Glc/GDP-Man_DH_dimer"/>
</dbReference>
<evidence type="ECO:0000256" key="3">
    <source>
        <dbReference type="ARBA" id="ARBA00012954"/>
    </source>
</evidence>
<dbReference type="AlphaFoldDB" id="A0A919WHN5"/>
<feature type="active site" description="Nucleophile" evidence="8">
    <location>
        <position position="263"/>
    </location>
</feature>
<dbReference type="SUPFAM" id="SSF48179">
    <property type="entry name" value="6-phosphogluconate dehydrogenase C-terminal domain-like"/>
    <property type="match status" value="1"/>
</dbReference>
<feature type="binding site" evidence="9">
    <location>
        <begin position="252"/>
        <end position="256"/>
    </location>
    <ligand>
        <name>substrate</name>
    </ligand>
</feature>
<evidence type="ECO:0000256" key="1">
    <source>
        <dbReference type="ARBA" id="ARBA00004701"/>
    </source>
</evidence>
<dbReference type="Pfam" id="PF00984">
    <property type="entry name" value="UDPG_MGDP_dh"/>
    <property type="match status" value="1"/>
</dbReference>
<feature type="binding site" evidence="10">
    <location>
        <position position="266"/>
    </location>
    <ligand>
        <name>NAD(+)</name>
        <dbReference type="ChEBI" id="CHEBI:57540"/>
    </ligand>
</feature>
<dbReference type="NCBIfam" id="TIGR03026">
    <property type="entry name" value="NDP-sugDHase"/>
    <property type="match status" value="1"/>
</dbReference>
<evidence type="ECO:0000313" key="12">
    <source>
        <dbReference type="EMBL" id="GIN61891.1"/>
    </source>
</evidence>
<name>A0A919WHN5_9BACI</name>
<dbReference type="RefSeq" id="WP_212933537.1">
    <property type="nucleotide sequence ID" value="NZ_BORC01000002.1"/>
</dbReference>
<evidence type="ECO:0000313" key="13">
    <source>
        <dbReference type="Proteomes" id="UP000682111"/>
    </source>
</evidence>
<protein>
    <recommendedName>
        <fullName evidence="3 7">UDP-glucose 6-dehydrogenase</fullName>
        <ecNumber evidence="3 7">1.1.1.22</ecNumber>
    </recommendedName>
</protein>
<organism evidence="12 13">
    <name type="scientific">Robertmurraya siralis</name>
    <dbReference type="NCBI Taxonomy" id="77777"/>
    <lineage>
        <taxon>Bacteria</taxon>
        <taxon>Bacillati</taxon>
        <taxon>Bacillota</taxon>
        <taxon>Bacilli</taxon>
        <taxon>Bacillales</taxon>
        <taxon>Bacillaceae</taxon>
        <taxon>Robertmurraya</taxon>
    </lineage>
</organism>
<dbReference type="InterPro" id="IPR036291">
    <property type="entry name" value="NAD(P)-bd_dom_sf"/>
</dbReference>
<dbReference type="InterPro" id="IPR017476">
    <property type="entry name" value="UDP-Glc/GDP-Man"/>
</dbReference>
<dbReference type="GO" id="GO:0000271">
    <property type="term" value="P:polysaccharide biosynthetic process"/>
    <property type="evidence" value="ECO:0007669"/>
    <property type="project" value="InterPro"/>
</dbReference>